<evidence type="ECO:0000313" key="6">
    <source>
        <dbReference type="Proteomes" id="UP001519342"/>
    </source>
</evidence>
<evidence type="ECO:0000313" key="5">
    <source>
        <dbReference type="EMBL" id="MBP1925081.1"/>
    </source>
</evidence>
<dbReference type="PANTHER" id="PTHR46796:SF2">
    <property type="entry name" value="TRANSCRIPTIONAL REGULATORY PROTEIN"/>
    <property type="match status" value="1"/>
</dbReference>
<dbReference type="InterPro" id="IPR018060">
    <property type="entry name" value="HTH_AraC"/>
</dbReference>
<dbReference type="Gene3D" id="2.60.120.10">
    <property type="entry name" value="Jelly Rolls"/>
    <property type="match status" value="1"/>
</dbReference>
<keyword evidence="1" id="KW-0805">Transcription regulation</keyword>
<dbReference type="Pfam" id="PF02311">
    <property type="entry name" value="AraC_binding"/>
    <property type="match status" value="1"/>
</dbReference>
<dbReference type="PROSITE" id="PS01124">
    <property type="entry name" value="HTH_ARAC_FAMILY_2"/>
    <property type="match status" value="1"/>
</dbReference>
<keyword evidence="3" id="KW-0804">Transcription</keyword>
<comment type="caution">
    <text evidence="5">The sequence shown here is derived from an EMBL/GenBank/DDBJ whole genome shotgun (WGS) entry which is preliminary data.</text>
</comment>
<reference evidence="5 6" key="1">
    <citation type="submission" date="2021-03" db="EMBL/GenBank/DDBJ databases">
        <title>Genomic Encyclopedia of Type Strains, Phase IV (KMG-IV): sequencing the most valuable type-strain genomes for metagenomic binning, comparative biology and taxonomic classification.</title>
        <authorList>
            <person name="Goeker M."/>
        </authorList>
    </citation>
    <scope>NUCLEOTIDE SEQUENCE [LARGE SCALE GENOMIC DNA]</scope>
    <source>
        <strain evidence="5 6">DSM 24004</strain>
    </source>
</reference>
<organism evidence="5 6">
    <name type="scientific">Sedimentibacter acidaminivorans</name>
    <dbReference type="NCBI Taxonomy" id="913099"/>
    <lineage>
        <taxon>Bacteria</taxon>
        <taxon>Bacillati</taxon>
        <taxon>Bacillota</taxon>
        <taxon>Tissierellia</taxon>
        <taxon>Sedimentibacter</taxon>
    </lineage>
</organism>
<name>A0ABS4GBM1_9FIRM</name>
<dbReference type="SUPFAM" id="SSF46689">
    <property type="entry name" value="Homeodomain-like"/>
    <property type="match status" value="2"/>
</dbReference>
<dbReference type="Gene3D" id="1.10.10.60">
    <property type="entry name" value="Homeodomain-like"/>
    <property type="match status" value="2"/>
</dbReference>
<dbReference type="PANTHER" id="PTHR46796">
    <property type="entry name" value="HTH-TYPE TRANSCRIPTIONAL ACTIVATOR RHAS-RELATED"/>
    <property type="match status" value="1"/>
</dbReference>
<dbReference type="InterPro" id="IPR009057">
    <property type="entry name" value="Homeodomain-like_sf"/>
</dbReference>
<evidence type="ECO:0000256" key="3">
    <source>
        <dbReference type="ARBA" id="ARBA00023163"/>
    </source>
</evidence>
<dbReference type="Pfam" id="PF12833">
    <property type="entry name" value="HTH_18"/>
    <property type="match status" value="1"/>
</dbReference>
<dbReference type="RefSeq" id="WP_209510831.1">
    <property type="nucleotide sequence ID" value="NZ_JAGGKS010000002.1"/>
</dbReference>
<dbReference type="InterPro" id="IPR014710">
    <property type="entry name" value="RmlC-like_jellyroll"/>
</dbReference>
<dbReference type="CDD" id="cd07001">
    <property type="entry name" value="cupin_YbfI-like_N"/>
    <property type="match status" value="1"/>
</dbReference>
<evidence type="ECO:0000256" key="2">
    <source>
        <dbReference type="ARBA" id="ARBA00023125"/>
    </source>
</evidence>
<dbReference type="InterPro" id="IPR037923">
    <property type="entry name" value="HTH-like"/>
</dbReference>
<keyword evidence="6" id="KW-1185">Reference proteome</keyword>
<keyword evidence="2" id="KW-0238">DNA-binding</keyword>
<accession>A0ABS4GBM1</accession>
<dbReference type="SMART" id="SM00342">
    <property type="entry name" value="HTH_ARAC"/>
    <property type="match status" value="1"/>
</dbReference>
<protein>
    <submittedName>
        <fullName evidence="5">AraC-like DNA-binding protein</fullName>
    </submittedName>
</protein>
<evidence type="ECO:0000256" key="1">
    <source>
        <dbReference type="ARBA" id="ARBA00023015"/>
    </source>
</evidence>
<sequence>MVNEVRTVCYDTDLKIEAYRFEGIMQKFPNHFHDYYVIGFIENGQRYLLCNNKEYIINPGDITIFNPRDTHTCEQVDGKTLDYRCINIKSDIMLRTVFEITRREYLPKFTQSVLYHNDIATSLRELHLMILNKDTDFKKEELFLFLIEQLIQDYSDTTPAQNTIEPVSEIKAACDYLELNYTKTIALDDLSTLAGLSKYHFIRSFTRQKGISPYSYLETIRISNAKKLLEQGIRPIEVAFQTGFSDQSHFTNFFKKLIGLTPKQYMRIFIDIDKDEHS</sequence>
<feature type="domain" description="HTH araC/xylS-type" evidence="4">
    <location>
        <begin position="171"/>
        <end position="268"/>
    </location>
</feature>
<dbReference type="EMBL" id="JAGGKS010000002">
    <property type="protein sequence ID" value="MBP1925081.1"/>
    <property type="molecule type" value="Genomic_DNA"/>
</dbReference>
<dbReference type="Proteomes" id="UP001519342">
    <property type="component" value="Unassembled WGS sequence"/>
</dbReference>
<gene>
    <name evidence="5" type="ORF">J2Z76_000938</name>
</gene>
<dbReference type="InterPro" id="IPR050204">
    <property type="entry name" value="AraC_XylS_family_regulators"/>
</dbReference>
<dbReference type="PRINTS" id="PR00032">
    <property type="entry name" value="HTHARAC"/>
</dbReference>
<proteinExistence type="predicted"/>
<dbReference type="InterPro" id="IPR020449">
    <property type="entry name" value="Tscrpt_reg_AraC-type_HTH"/>
</dbReference>
<evidence type="ECO:0000259" key="4">
    <source>
        <dbReference type="PROSITE" id="PS01124"/>
    </source>
</evidence>
<dbReference type="SUPFAM" id="SSF51215">
    <property type="entry name" value="Regulatory protein AraC"/>
    <property type="match status" value="1"/>
</dbReference>
<dbReference type="InterPro" id="IPR003313">
    <property type="entry name" value="AraC-bd"/>
</dbReference>